<evidence type="ECO:0000256" key="5">
    <source>
        <dbReference type="SAM" id="SignalP"/>
    </source>
</evidence>
<feature type="signal peptide" evidence="5">
    <location>
        <begin position="1"/>
        <end position="24"/>
    </location>
</feature>
<dbReference type="InterPro" id="IPR013148">
    <property type="entry name" value="Glyco_hydro_32_N"/>
</dbReference>
<dbReference type="SUPFAM" id="SSF75005">
    <property type="entry name" value="Arabinanase/levansucrase/invertase"/>
    <property type="match status" value="1"/>
</dbReference>
<name>A0A849AQ20_9MICO</name>
<organism evidence="8 9">
    <name type="scientific">Flexivirga aerilata</name>
    <dbReference type="NCBI Taxonomy" id="1656889"/>
    <lineage>
        <taxon>Bacteria</taxon>
        <taxon>Bacillati</taxon>
        <taxon>Actinomycetota</taxon>
        <taxon>Actinomycetes</taxon>
        <taxon>Micrococcales</taxon>
        <taxon>Dermacoccaceae</taxon>
        <taxon>Flexivirga</taxon>
    </lineage>
</organism>
<dbReference type="PANTHER" id="PTHR42800:SF1">
    <property type="entry name" value="EXOINULINASE INUD (AFU_ORTHOLOGUE AFUA_5G00480)"/>
    <property type="match status" value="1"/>
</dbReference>
<dbReference type="Pfam" id="PF08244">
    <property type="entry name" value="Glyco_hydro_32C"/>
    <property type="match status" value="1"/>
</dbReference>
<proteinExistence type="inferred from homology"/>
<dbReference type="InterPro" id="IPR013189">
    <property type="entry name" value="Glyco_hydro_32_C"/>
</dbReference>
<gene>
    <name evidence="8" type="ORF">HJ588_14105</name>
</gene>
<dbReference type="RefSeq" id="WP_171156631.1">
    <property type="nucleotide sequence ID" value="NZ_JABENB010000002.1"/>
</dbReference>
<accession>A0A849AQ20</accession>
<keyword evidence="3 4" id="KW-0326">Glycosidase</keyword>
<reference evidence="8 9" key="1">
    <citation type="submission" date="2020-05" db="EMBL/GenBank/DDBJ databases">
        <title>Flexivirga sp. ID2601S isolated from air conditioner.</title>
        <authorList>
            <person name="Kim D.H."/>
        </authorList>
    </citation>
    <scope>NUCLEOTIDE SEQUENCE [LARGE SCALE GENOMIC DNA]</scope>
    <source>
        <strain evidence="8 9">ID2601S</strain>
    </source>
</reference>
<dbReference type="Pfam" id="PF00251">
    <property type="entry name" value="Glyco_hydro_32N"/>
    <property type="match status" value="1"/>
</dbReference>
<dbReference type="InterPro" id="IPR006311">
    <property type="entry name" value="TAT_signal"/>
</dbReference>
<dbReference type="EMBL" id="JABENB010000002">
    <property type="protein sequence ID" value="NNG40400.1"/>
    <property type="molecule type" value="Genomic_DNA"/>
</dbReference>
<dbReference type="PROSITE" id="PS51318">
    <property type="entry name" value="TAT"/>
    <property type="match status" value="1"/>
</dbReference>
<protein>
    <submittedName>
        <fullName evidence="8">Glycoside hydrolase family 32 protein</fullName>
    </submittedName>
</protein>
<evidence type="ECO:0000259" key="6">
    <source>
        <dbReference type="Pfam" id="PF00251"/>
    </source>
</evidence>
<dbReference type="Gene3D" id="2.60.120.560">
    <property type="entry name" value="Exo-inulinase, domain 1"/>
    <property type="match status" value="1"/>
</dbReference>
<dbReference type="InterPro" id="IPR013320">
    <property type="entry name" value="ConA-like_dom_sf"/>
</dbReference>
<comment type="similarity">
    <text evidence="1 4">Belongs to the glycosyl hydrolase 32 family.</text>
</comment>
<dbReference type="InterPro" id="IPR023296">
    <property type="entry name" value="Glyco_hydro_beta-prop_sf"/>
</dbReference>
<comment type="caution">
    <text evidence="8">The sequence shown here is derived from an EMBL/GenBank/DDBJ whole genome shotgun (WGS) entry which is preliminary data.</text>
</comment>
<dbReference type="InterPro" id="IPR001362">
    <property type="entry name" value="Glyco_hydro_32"/>
</dbReference>
<evidence type="ECO:0000313" key="9">
    <source>
        <dbReference type="Proteomes" id="UP000557772"/>
    </source>
</evidence>
<feature type="domain" description="Glycosyl hydrolase family 32 N-terminal" evidence="6">
    <location>
        <begin position="43"/>
        <end position="339"/>
    </location>
</feature>
<evidence type="ECO:0000313" key="8">
    <source>
        <dbReference type="EMBL" id="NNG40400.1"/>
    </source>
</evidence>
<dbReference type="PANTHER" id="PTHR42800">
    <property type="entry name" value="EXOINULINASE INUD (AFU_ORTHOLOGUE AFUA_5G00480)"/>
    <property type="match status" value="1"/>
</dbReference>
<feature type="domain" description="Glycosyl hydrolase family 32 C-terminal" evidence="7">
    <location>
        <begin position="361"/>
        <end position="502"/>
    </location>
</feature>
<evidence type="ECO:0000259" key="7">
    <source>
        <dbReference type="Pfam" id="PF08244"/>
    </source>
</evidence>
<evidence type="ECO:0000256" key="1">
    <source>
        <dbReference type="ARBA" id="ARBA00009902"/>
    </source>
</evidence>
<keyword evidence="5" id="KW-0732">Signal</keyword>
<keyword evidence="2 4" id="KW-0378">Hydrolase</keyword>
<dbReference type="Gene3D" id="2.115.10.20">
    <property type="entry name" value="Glycosyl hydrolase domain, family 43"/>
    <property type="match status" value="1"/>
</dbReference>
<dbReference type="SMART" id="SM00640">
    <property type="entry name" value="Glyco_32"/>
    <property type="match status" value="1"/>
</dbReference>
<evidence type="ECO:0000256" key="3">
    <source>
        <dbReference type="ARBA" id="ARBA00023295"/>
    </source>
</evidence>
<dbReference type="AlphaFoldDB" id="A0A849AQ20"/>
<dbReference type="SUPFAM" id="SSF49899">
    <property type="entry name" value="Concanavalin A-like lectins/glucanases"/>
    <property type="match status" value="1"/>
</dbReference>
<dbReference type="GO" id="GO:0005737">
    <property type="term" value="C:cytoplasm"/>
    <property type="evidence" value="ECO:0007669"/>
    <property type="project" value="TreeGrafter"/>
</dbReference>
<dbReference type="CDD" id="cd18622">
    <property type="entry name" value="GH32_Inu-like"/>
    <property type="match status" value="1"/>
</dbReference>
<dbReference type="GO" id="GO:0004575">
    <property type="term" value="F:sucrose alpha-glucosidase activity"/>
    <property type="evidence" value="ECO:0007669"/>
    <property type="project" value="TreeGrafter"/>
</dbReference>
<keyword evidence="9" id="KW-1185">Reference proteome</keyword>
<evidence type="ECO:0000256" key="4">
    <source>
        <dbReference type="RuleBase" id="RU362110"/>
    </source>
</evidence>
<sequence length="506" mass="55321">MTSHLSRRTLMTGLCGAATLPALGAAAGKAVAQQAVSLRAAYHLTPPSGWLSDPQRPAVTPAGHQLYYLHSDRNNAPGWWQRASSPDGLTFADGGTAIPLEPNFPVWTGSSVIDTENTAGFGAGAIVVLATRPSGGDRFRQEQYLYFSTDGGVSFTAYGAPVIPNPDGSDWFRDPKIHWDAHRGEWVVVIGRPQSFWFATSPDLIHWTYRSSFGYADPNIGGFECPDLFELTADDGTSHWVLGGSTQGDYTGRPDTYAYWTGSWDGATFRPDSRDPQWLDWGWDWYAGVTWPDPGSPTTRRFGLAWMNNWHYAARTVPTDVSDGYNGQMSITRELRLARQPGGWYTLLSRPHPALARRAKRTVVLPDQNVDGAKVLEFASDAYQLDLEISWSDAANVGLSVGRSADGSRHTNIGVYAGSVYVDRRPSDRADYSFGTYGQSEAPIDPTARSVRLTVLVDRQSVEVFVGAGFTVLSHQVFFRPGDNGLSLYTDGGAARFSGIVVRDFA</sequence>
<dbReference type="Proteomes" id="UP000557772">
    <property type="component" value="Unassembled WGS sequence"/>
</dbReference>
<feature type="chain" id="PRO_5039364914" evidence="5">
    <location>
        <begin position="25"/>
        <end position="506"/>
    </location>
</feature>
<evidence type="ECO:0000256" key="2">
    <source>
        <dbReference type="ARBA" id="ARBA00022801"/>
    </source>
</evidence>
<dbReference type="GO" id="GO:0005987">
    <property type="term" value="P:sucrose catabolic process"/>
    <property type="evidence" value="ECO:0007669"/>
    <property type="project" value="TreeGrafter"/>
</dbReference>